<accession>A0A9P0BKP9</accession>
<dbReference type="EMBL" id="OV121140">
    <property type="protein sequence ID" value="CAH0563922.1"/>
    <property type="molecule type" value="Genomic_DNA"/>
</dbReference>
<gene>
    <name evidence="3" type="ORF">MELIAE_LOCUS12598</name>
</gene>
<evidence type="ECO:0000313" key="3">
    <source>
        <dbReference type="EMBL" id="CAH0563922.1"/>
    </source>
</evidence>
<evidence type="ECO:0000259" key="2">
    <source>
        <dbReference type="Pfam" id="PF16064"/>
    </source>
</evidence>
<dbReference type="PANTHER" id="PTHR34153:SF2">
    <property type="entry name" value="SI:CH211-262H13.3-RELATED"/>
    <property type="match status" value="1"/>
</dbReference>
<name>A0A9P0BKP9_BRAAE</name>
<keyword evidence="4" id="KW-1185">Reference proteome</keyword>
<dbReference type="Pfam" id="PF16064">
    <property type="entry name" value="DUF4806"/>
    <property type="match status" value="1"/>
</dbReference>
<feature type="compositionally biased region" description="Polar residues" evidence="1">
    <location>
        <begin position="195"/>
        <end position="211"/>
    </location>
</feature>
<sequence>MWYVVLFTHENNVAVCPSSWHVESTNEFFWPPSSLSTAAITKCIKHTFSPQEDWLPYPGEILGKYVTYEIAMSKQLKAQTSDHLTTTEDDEAGRGKRKRKAKSYISDYVSNSTNSELSEDCGLTFPKVPTPMISVFPEKSQNEILSLTEERTKPVRKKNILKRMKSRSLSPNIHRHTNNISSLLKSFKTAAPKSQNCPNILMDSSSSATPKSQHRPNMSPLLDSAVLTRSDESIIELLNQIKTENAEFRINVNRRLNIINMKVNDIYENLESQKSLNGDTHDFNMNTEVSEILGNFPLKNENDLLKLEKLLQDDGNKKFLVVELARTGGSEVKEIVKRIMYKVFTNEVGEKYSWEGAKQKQKFKDLKIARVIMDAVRYNKNTQNSTEAEIIFCIKKWLVKAPDRKKKAITKKSETQSTT</sequence>
<dbReference type="Proteomes" id="UP001154078">
    <property type="component" value="Chromosome 9"/>
</dbReference>
<feature type="region of interest" description="Disordered" evidence="1">
    <location>
        <begin position="79"/>
        <end position="98"/>
    </location>
</feature>
<feature type="domain" description="DUF4806" evidence="2">
    <location>
        <begin position="295"/>
        <end position="371"/>
    </location>
</feature>
<dbReference type="PANTHER" id="PTHR34153">
    <property type="entry name" value="SI:CH211-262H13.3-RELATED-RELATED"/>
    <property type="match status" value="1"/>
</dbReference>
<feature type="region of interest" description="Disordered" evidence="1">
    <location>
        <begin position="195"/>
        <end position="219"/>
    </location>
</feature>
<protein>
    <recommendedName>
        <fullName evidence="2">DUF4806 domain-containing protein</fullName>
    </recommendedName>
</protein>
<dbReference type="InterPro" id="IPR032071">
    <property type="entry name" value="DUF4806"/>
</dbReference>
<proteinExistence type="predicted"/>
<evidence type="ECO:0000256" key="1">
    <source>
        <dbReference type="SAM" id="MobiDB-lite"/>
    </source>
</evidence>
<organism evidence="3 4">
    <name type="scientific">Brassicogethes aeneus</name>
    <name type="common">Rape pollen beetle</name>
    <name type="synonym">Meligethes aeneus</name>
    <dbReference type="NCBI Taxonomy" id="1431903"/>
    <lineage>
        <taxon>Eukaryota</taxon>
        <taxon>Metazoa</taxon>
        <taxon>Ecdysozoa</taxon>
        <taxon>Arthropoda</taxon>
        <taxon>Hexapoda</taxon>
        <taxon>Insecta</taxon>
        <taxon>Pterygota</taxon>
        <taxon>Neoptera</taxon>
        <taxon>Endopterygota</taxon>
        <taxon>Coleoptera</taxon>
        <taxon>Polyphaga</taxon>
        <taxon>Cucujiformia</taxon>
        <taxon>Nitidulidae</taxon>
        <taxon>Meligethinae</taxon>
        <taxon>Brassicogethes</taxon>
    </lineage>
</organism>
<evidence type="ECO:0000313" key="4">
    <source>
        <dbReference type="Proteomes" id="UP001154078"/>
    </source>
</evidence>
<dbReference type="AlphaFoldDB" id="A0A9P0BKP9"/>
<dbReference type="OrthoDB" id="6614320at2759"/>
<reference evidence="3" key="1">
    <citation type="submission" date="2021-12" db="EMBL/GenBank/DDBJ databases">
        <authorList>
            <person name="King R."/>
        </authorList>
    </citation>
    <scope>NUCLEOTIDE SEQUENCE</scope>
</reference>